<keyword evidence="8" id="KW-1145">T=7 icosahedral capsid protein</keyword>
<keyword evidence="5 8" id="KW-0946">Virion</keyword>
<reference evidence="9" key="1">
    <citation type="journal article" date="2009" name="J. Med. Virol.">
        <title>High-risk HPV types in lesions of the uterine cervix of female commercial sex workers in the Philippines.</title>
        <authorList>
            <person name="Miyashita M."/>
            <person name="Agdamag D.M."/>
            <person name="Sasagawa T."/>
            <person name="Matsushita K."/>
            <person name="Salud L.M."/>
            <person name="Salud C.O."/>
            <person name="Saikawa K."/>
            <person name="Leano P.S."/>
            <person name="Pagcaliwagan T."/>
            <person name="Acuna J."/>
            <person name="Ishizaki A."/>
            <person name="Kageyama S."/>
            <person name="Ichimura H."/>
        </authorList>
    </citation>
    <scope>NUCLEOTIDE SEQUENCE</scope>
    <source>
        <strain evidence="9">06JAN_PHL_MY121_02</strain>
    </source>
</reference>
<protein>
    <recommendedName>
        <fullName evidence="8">Major capsid protein L1</fullName>
    </recommendedName>
</protein>
<sequence>ICWGNQLFVTVVDTTRSTNMSVCAAIANSDTTFKSSNFKELFKNVGEEFDLQFIFQLCKITLSADIMDIYSQYESCYFGRLEFWINHTSLRFFRGYL</sequence>
<evidence type="ECO:0000256" key="2">
    <source>
        <dbReference type="ARBA" id="ARBA00022561"/>
    </source>
</evidence>
<comment type="function">
    <text evidence="8">Forms an icosahedral capsid with a T=7 symmetry and a 50 nm diameter. The capsid is composed of 72 pentamers linked to each other by disulfide bonds and associated with L2 proteins. Binds to heparan sulfate proteoglycans on cell surface of basal layer keratinocytes to provide initial virion attachment. This binding mediates a conformational change in the virus capsid that facilitates efficient infection. The virion enters the host cell via endocytosis. During virus trafficking, L1 protein dissociates from the viral DNA and the genomic DNA is released to the host nucleus. The virion assembly takes place within the cell nucleus. Encapsulates the genomic DNA together with protein L2.</text>
</comment>
<dbReference type="EMBL" id="EU911364">
    <property type="protein sequence ID" value="ACK56638.1"/>
    <property type="molecule type" value="Genomic_DNA"/>
</dbReference>
<evidence type="ECO:0000256" key="1">
    <source>
        <dbReference type="ARBA" id="ARBA00004328"/>
    </source>
</evidence>
<accession>B8RA85</accession>
<proteinExistence type="inferred from homology"/>
<evidence type="ECO:0000313" key="9">
    <source>
        <dbReference type="EMBL" id="ACK56638.1"/>
    </source>
</evidence>
<dbReference type="InterPro" id="IPR036973">
    <property type="entry name" value="Capsid_L1_sf_Papillomavir"/>
</dbReference>
<keyword evidence="7 8" id="KW-1160">Virus entry into host cell</keyword>
<dbReference type="InterPro" id="IPR011222">
    <property type="entry name" value="dsDNA_vir_gr_I_capsid"/>
</dbReference>
<keyword evidence="6 8" id="KW-0426">Late protein</keyword>
<keyword evidence="3 8" id="KW-0945">Host-virus interaction</keyword>
<evidence type="ECO:0000256" key="3">
    <source>
        <dbReference type="ARBA" id="ARBA00022581"/>
    </source>
</evidence>
<dbReference type="Pfam" id="PF00500">
    <property type="entry name" value="Late_protein_L1"/>
    <property type="match status" value="1"/>
</dbReference>
<dbReference type="GO" id="GO:0046718">
    <property type="term" value="P:symbiont entry into host cell"/>
    <property type="evidence" value="ECO:0007669"/>
    <property type="project" value="UniProtKB-UniRule"/>
</dbReference>
<evidence type="ECO:0000256" key="7">
    <source>
        <dbReference type="ARBA" id="ARBA00023296"/>
    </source>
</evidence>
<feature type="non-terminal residue" evidence="9">
    <location>
        <position position="1"/>
    </location>
</feature>
<evidence type="ECO:0000256" key="8">
    <source>
        <dbReference type="RuleBase" id="RU361248"/>
    </source>
</evidence>
<evidence type="ECO:0000256" key="6">
    <source>
        <dbReference type="ARBA" id="ARBA00022921"/>
    </source>
</evidence>
<dbReference type="GO" id="GO:0039620">
    <property type="term" value="C:T=7 icosahedral viral capsid"/>
    <property type="evidence" value="ECO:0007669"/>
    <property type="project" value="UniProtKB-KW"/>
</dbReference>
<organism evidence="9">
    <name type="scientific">Human papillomavirus</name>
    <dbReference type="NCBI Taxonomy" id="10566"/>
    <lineage>
        <taxon>Viruses</taxon>
        <taxon>Monodnaviria</taxon>
        <taxon>Shotokuvirae</taxon>
        <taxon>Cossaviricota</taxon>
        <taxon>Papovaviricetes</taxon>
        <taxon>Zurhausenvirales</taxon>
        <taxon>Papillomaviridae</taxon>
    </lineage>
</organism>
<evidence type="ECO:0000256" key="5">
    <source>
        <dbReference type="ARBA" id="ARBA00022844"/>
    </source>
</evidence>
<comment type="subunit">
    <text evidence="8">Self-assembles into homopentamers. The capsid has an icosahedral symmetry and consists of 72 capsomers, with each capsomer being a pentamer of L1. Interacts with the minor capsid protein L2; this interaction is necessary for viral genome encapsidation.</text>
</comment>
<name>B8RA85_9PAPI</name>
<keyword evidence="2 8" id="KW-0167">Capsid protein</keyword>
<dbReference type="InterPro" id="IPR002210">
    <property type="entry name" value="Capsid_L1_Papillomavir"/>
</dbReference>
<dbReference type="GO" id="GO:0019062">
    <property type="term" value="P:virion attachment to host cell"/>
    <property type="evidence" value="ECO:0007669"/>
    <property type="project" value="UniProtKB-UniRule"/>
</dbReference>
<keyword evidence="4 8" id="KW-1161">Viral attachment to host cell</keyword>
<dbReference type="Gene3D" id="2.60.175.20">
    <property type="entry name" value="Major capsid L1 (late) superfamily, Papillomavirus"/>
    <property type="match status" value="1"/>
</dbReference>
<comment type="similarity">
    <text evidence="8">Belongs to the papillomaviridae L1 protein family.</text>
</comment>
<dbReference type="GO" id="GO:0005198">
    <property type="term" value="F:structural molecule activity"/>
    <property type="evidence" value="ECO:0007669"/>
    <property type="project" value="InterPro"/>
</dbReference>
<dbReference type="SUPFAM" id="SSF88648">
    <property type="entry name" value="Group I dsDNA viruses"/>
    <property type="match status" value="1"/>
</dbReference>
<gene>
    <name evidence="8 9" type="primary">L1</name>
</gene>
<comment type="subcellular location">
    <subcellularLocation>
        <location evidence="1 8">Virion</location>
    </subcellularLocation>
</comment>
<evidence type="ECO:0000256" key="4">
    <source>
        <dbReference type="ARBA" id="ARBA00022804"/>
    </source>
</evidence>